<evidence type="ECO:0000259" key="5">
    <source>
        <dbReference type="PROSITE" id="PS50250"/>
    </source>
</evidence>
<dbReference type="SUPFAM" id="SSF48371">
    <property type="entry name" value="ARM repeat"/>
    <property type="match status" value="1"/>
</dbReference>
<protein>
    <recommendedName>
        <fullName evidence="4">Eukaryotic translation initiation factor 3 subunit K</fullName>
        <shortName evidence="4">eIF3k</shortName>
    </recommendedName>
    <alternativeName>
        <fullName evidence="4">eIF-3 p25</fullName>
    </alternativeName>
</protein>
<dbReference type="InterPro" id="IPR016020">
    <property type="entry name" value="Transl_init_fac_sub12_N_euk"/>
</dbReference>
<dbReference type="AlphaFoldDB" id="A0AA39Z012"/>
<proteinExistence type="inferred from homology"/>
<dbReference type="GO" id="GO:0043022">
    <property type="term" value="F:ribosome binding"/>
    <property type="evidence" value="ECO:0007669"/>
    <property type="project" value="InterPro"/>
</dbReference>
<dbReference type="PANTHER" id="PTHR13022:SF0">
    <property type="entry name" value="EUKARYOTIC TRANSLATION INITIATION FACTOR 3 SUBUNIT K"/>
    <property type="match status" value="1"/>
</dbReference>
<dbReference type="SUPFAM" id="SSF46785">
    <property type="entry name" value="Winged helix' DNA-binding domain"/>
    <property type="match status" value="1"/>
</dbReference>
<feature type="domain" description="PCI" evidence="5">
    <location>
        <begin position="86"/>
        <end position="262"/>
    </location>
</feature>
<comment type="similarity">
    <text evidence="4">Belongs to the eIF-3 subunit K family.</text>
</comment>
<dbReference type="GO" id="GO:0003723">
    <property type="term" value="F:RNA binding"/>
    <property type="evidence" value="ECO:0007669"/>
    <property type="project" value="UniProtKB-UniRule"/>
</dbReference>
<dbReference type="Pfam" id="PF10075">
    <property type="entry name" value="CSN8_PSD8_EIF3K"/>
    <property type="match status" value="1"/>
</dbReference>
<dbReference type="GO" id="GO:0003743">
    <property type="term" value="F:translation initiation factor activity"/>
    <property type="evidence" value="ECO:0007669"/>
    <property type="project" value="UniProtKB-UniRule"/>
</dbReference>
<comment type="subcellular location">
    <subcellularLocation>
        <location evidence="4">Cytoplasm</location>
    </subcellularLocation>
</comment>
<evidence type="ECO:0000256" key="1">
    <source>
        <dbReference type="ARBA" id="ARBA00022490"/>
    </source>
</evidence>
<evidence type="ECO:0000313" key="6">
    <source>
        <dbReference type="EMBL" id="KAK0661693.1"/>
    </source>
</evidence>
<name>A0AA39Z012_9PEZI</name>
<dbReference type="FunFam" id="1.10.10.10:FF:000389">
    <property type="entry name" value="Eukaryotic translation initiation factor 3 subunit K"/>
    <property type="match status" value="1"/>
</dbReference>
<dbReference type="GO" id="GO:0006446">
    <property type="term" value="P:regulation of translational initiation"/>
    <property type="evidence" value="ECO:0007669"/>
    <property type="project" value="InterPro"/>
</dbReference>
<dbReference type="Proteomes" id="UP001174997">
    <property type="component" value="Unassembled WGS sequence"/>
</dbReference>
<keyword evidence="1 4" id="KW-0963">Cytoplasm</keyword>
<keyword evidence="2 4" id="KW-0396">Initiation factor</keyword>
<dbReference type="GO" id="GO:0005852">
    <property type="term" value="C:eukaryotic translation initiation factor 3 complex"/>
    <property type="evidence" value="ECO:0007669"/>
    <property type="project" value="UniProtKB-UniRule"/>
</dbReference>
<dbReference type="GO" id="GO:0016282">
    <property type="term" value="C:eukaryotic 43S preinitiation complex"/>
    <property type="evidence" value="ECO:0007669"/>
    <property type="project" value="UniProtKB-UniRule"/>
</dbReference>
<dbReference type="HAMAP" id="MF_03010">
    <property type="entry name" value="eIF3k"/>
    <property type="match status" value="1"/>
</dbReference>
<keyword evidence="3 4" id="KW-0648">Protein biosynthesis</keyword>
<comment type="subunit">
    <text evidence="4">Component of the eukaryotic translation initiation factor 3 (eIF-3) complex.</text>
</comment>
<evidence type="ECO:0000313" key="7">
    <source>
        <dbReference type="Proteomes" id="UP001174997"/>
    </source>
</evidence>
<dbReference type="InterPro" id="IPR016024">
    <property type="entry name" value="ARM-type_fold"/>
</dbReference>
<dbReference type="InterPro" id="IPR036390">
    <property type="entry name" value="WH_DNA-bd_sf"/>
</dbReference>
<dbReference type="PROSITE" id="PS50250">
    <property type="entry name" value="PCI"/>
    <property type="match status" value="1"/>
</dbReference>
<organism evidence="6 7">
    <name type="scientific">Cercophora samala</name>
    <dbReference type="NCBI Taxonomy" id="330535"/>
    <lineage>
        <taxon>Eukaryota</taxon>
        <taxon>Fungi</taxon>
        <taxon>Dikarya</taxon>
        <taxon>Ascomycota</taxon>
        <taxon>Pezizomycotina</taxon>
        <taxon>Sordariomycetes</taxon>
        <taxon>Sordariomycetidae</taxon>
        <taxon>Sordariales</taxon>
        <taxon>Lasiosphaeriaceae</taxon>
        <taxon>Cercophora</taxon>
    </lineage>
</organism>
<comment type="function">
    <text evidence="4">Component of the eukaryotic translation initiation factor 3 (eIF-3) complex, which is involved in protein synthesis of a specialized repertoire of mRNAs and, together with other initiation factors, stimulates binding of mRNA and methionyl-tRNAi to the 40S ribosome. The eIF-3 complex specifically targets and initiates translation of a subset of mRNAs involved in cell proliferation.</text>
</comment>
<evidence type="ECO:0000256" key="2">
    <source>
        <dbReference type="ARBA" id="ARBA00022540"/>
    </source>
</evidence>
<dbReference type="InterPro" id="IPR000717">
    <property type="entry name" value="PCI_dom"/>
</dbReference>
<evidence type="ECO:0000256" key="3">
    <source>
        <dbReference type="ARBA" id="ARBA00022917"/>
    </source>
</evidence>
<dbReference type="PANTHER" id="PTHR13022">
    <property type="entry name" value="EUKARYOTIC TRANSLATION INITIATION FACTOR 3 SUBUNIT 11"/>
    <property type="match status" value="1"/>
</dbReference>
<comment type="caution">
    <text evidence="6">The sequence shown here is derived from an EMBL/GenBank/DDBJ whole genome shotgun (WGS) entry which is preliminary data.</text>
</comment>
<dbReference type="GO" id="GO:0033290">
    <property type="term" value="C:eukaryotic 48S preinitiation complex"/>
    <property type="evidence" value="ECO:0007669"/>
    <property type="project" value="UniProtKB-UniRule"/>
</dbReference>
<gene>
    <name evidence="6" type="ORF">QBC41DRAFT_330050</name>
</gene>
<dbReference type="Gene3D" id="1.10.10.10">
    <property type="entry name" value="Winged helix-like DNA-binding domain superfamily/Winged helix DNA-binding domain"/>
    <property type="match status" value="1"/>
</dbReference>
<dbReference type="EMBL" id="JAULSY010000147">
    <property type="protein sequence ID" value="KAK0661693.1"/>
    <property type="molecule type" value="Genomic_DNA"/>
</dbReference>
<reference evidence="6" key="1">
    <citation type="submission" date="2023-06" db="EMBL/GenBank/DDBJ databases">
        <title>Genome-scale phylogeny and comparative genomics of the fungal order Sordariales.</title>
        <authorList>
            <consortium name="Lawrence Berkeley National Laboratory"/>
            <person name="Hensen N."/>
            <person name="Bonometti L."/>
            <person name="Westerberg I."/>
            <person name="Brannstrom I.O."/>
            <person name="Guillou S."/>
            <person name="Cros-Aarteil S."/>
            <person name="Calhoun S."/>
            <person name="Haridas S."/>
            <person name="Kuo A."/>
            <person name="Mondo S."/>
            <person name="Pangilinan J."/>
            <person name="Riley R."/>
            <person name="Labutti K."/>
            <person name="Andreopoulos B."/>
            <person name="Lipzen A."/>
            <person name="Chen C."/>
            <person name="Yanf M."/>
            <person name="Daum C."/>
            <person name="Ng V."/>
            <person name="Clum A."/>
            <person name="Steindorff A."/>
            <person name="Ohm R."/>
            <person name="Martin F."/>
            <person name="Silar P."/>
            <person name="Natvig D."/>
            <person name="Lalanne C."/>
            <person name="Gautier V."/>
            <person name="Ament-Velasquez S.L."/>
            <person name="Kruys A."/>
            <person name="Hutchinson M.I."/>
            <person name="Powell A.J."/>
            <person name="Barry K."/>
            <person name="Miller A.N."/>
            <person name="Grigoriev I.V."/>
            <person name="Debuchy R."/>
            <person name="Gladieux P."/>
            <person name="Thoren M.H."/>
            <person name="Johannesson H."/>
        </authorList>
    </citation>
    <scope>NUCLEOTIDE SEQUENCE</scope>
    <source>
        <strain evidence="6">CBS 307.81</strain>
    </source>
</reference>
<keyword evidence="7" id="KW-1185">Reference proteome</keyword>
<dbReference type="InterPro" id="IPR009374">
    <property type="entry name" value="eIF3k"/>
</dbReference>
<dbReference type="InterPro" id="IPR033464">
    <property type="entry name" value="CSN8_PSD8_EIF3K"/>
</dbReference>
<accession>A0AA39Z012</accession>
<dbReference type="Gene3D" id="1.25.40.250">
    <property type="entry name" value="ARM repeat, domain 1"/>
    <property type="match status" value="1"/>
</dbReference>
<sequence>MRERRVGKILDGFAQEPPTVAFPPATPPLPPPHTSTMASTLNMNGEDPVERPKQIFDIIGGLERYNPQAAEVLEAYLQQQCEEKFTDCNANRALLKLYQLNPDRIKDEIVTNVLVKTMTQFPSPQFDLALHLLSPSYSNPGPGSSSDLAEAVAKLRALNSQLEGARYDHFWATLESDDIYADLTTDIKGFEEIIRVKIAQLISQAFREISVSVLESYLGLRSEADVKTFVTETCGWKVGDDGIVHIPKNSENEAKKTEIREDVSIDMFTRVIKRSWEETA</sequence>
<dbReference type="GO" id="GO:0001732">
    <property type="term" value="P:formation of cytoplasmic translation initiation complex"/>
    <property type="evidence" value="ECO:0007669"/>
    <property type="project" value="UniProtKB-UniRule"/>
</dbReference>
<dbReference type="InterPro" id="IPR036388">
    <property type="entry name" value="WH-like_DNA-bd_sf"/>
</dbReference>
<evidence type="ECO:0000256" key="4">
    <source>
        <dbReference type="HAMAP-Rule" id="MF_03010"/>
    </source>
</evidence>